<dbReference type="GO" id="GO:0005794">
    <property type="term" value="C:Golgi apparatus"/>
    <property type="evidence" value="ECO:0007669"/>
    <property type="project" value="TreeGrafter"/>
</dbReference>
<reference evidence="8 9" key="1">
    <citation type="submission" date="2016-09" db="EMBL/GenBank/DDBJ databases">
        <title>Extensive genetic diversity and differential bi-allelic expression allows diatom success in the polar Southern Ocean.</title>
        <authorList>
            <consortium name="DOE Joint Genome Institute"/>
            <person name="Mock T."/>
            <person name="Otillar R.P."/>
            <person name="Strauss J."/>
            <person name="Dupont C."/>
            <person name="Frickenhaus S."/>
            <person name="Maumus F."/>
            <person name="Mcmullan M."/>
            <person name="Sanges R."/>
            <person name="Schmutz J."/>
            <person name="Toseland A."/>
            <person name="Valas R."/>
            <person name="Veluchamy A."/>
            <person name="Ward B.J."/>
            <person name="Allen A."/>
            <person name="Barry K."/>
            <person name="Falciatore A."/>
            <person name="Ferrante M."/>
            <person name="Fortunato A.E."/>
            <person name="Gloeckner G."/>
            <person name="Gruber A."/>
            <person name="Hipkin R."/>
            <person name="Janech M."/>
            <person name="Kroth P."/>
            <person name="Leese F."/>
            <person name="Lindquist E."/>
            <person name="Lyon B.R."/>
            <person name="Martin J."/>
            <person name="Mayer C."/>
            <person name="Parker M."/>
            <person name="Quesneville H."/>
            <person name="Raymond J."/>
            <person name="Uhlig C."/>
            <person name="Valentin K.U."/>
            <person name="Worden A.Z."/>
            <person name="Armbrust E.V."/>
            <person name="Bowler C."/>
            <person name="Green B."/>
            <person name="Moulton V."/>
            <person name="Van Oosterhout C."/>
            <person name="Grigoriev I."/>
        </authorList>
    </citation>
    <scope>NUCLEOTIDE SEQUENCE [LARGE SCALE GENOMIC DNA]</scope>
    <source>
        <strain evidence="8 9">CCMP1102</strain>
    </source>
</reference>
<dbReference type="OrthoDB" id="19932at2759"/>
<evidence type="ECO:0000313" key="9">
    <source>
        <dbReference type="Proteomes" id="UP000095751"/>
    </source>
</evidence>
<name>A0A1E7EV01_9STRA</name>
<feature type="transmembrane region" description="Helical" evidence="6">
    <location>
        <begin position="274"/>
        <end position="297"/>
    </location>
</feature>
<dbReference type="EMBL" id="KV784375">
    <property type="protein sequence ID" value="OEU09634.1"/>
    <property type="molecule type" value="Genomic_DNA"/>
</dbReference>
<evidence type="ECO:0000256" key="2">
    <source>
        <dbReference type="ARBA" id="ARBA00022692"/>
    </source>
</evidence>
<keyword evidence="9" id="KW-1185">Reference proteome</keyword>
<keyword evidence="5 6" id="KW-0472">Membrane</keyword>
<gene>
    <name evidence="8" type="ORF">FRACYDRAFT_194933</name>
</gene>
<evidence type="ECO:0000259" key="7">
    <source>
        <dbReference type="Pfam" id="PF06814"/>
    </source>
</evidence>
<feature type="transmembrane region" description="Helical" evidence="6">
    <location>
        <begin position="195"/>
        <end position="216"/>
    </location>
</feature>
<keyword evidence="2 6" id="KW-0812">Transmembrane</keyword>
<organism evidence="8 9">
    <name type="scientific">Fragilariopsis cylindrus CCMP1102</name>
    <dbReference type="NCBI Taxonomy" id="635003"/>
    <lineage>
        <taxon>Eukaryota</taxon>
        <taxon>Sar</taxon>
        <taxon>Stramenopiles</taxon>
        <taxon>Ochrophyta</taxon>
        <taxon>Bacillariophyta</taxon>
        <taxon>Bacillariophyceae</taxon>
        <taxon>Bacillariophycidae</taxon>
        <taxon>Bacillariales</taxon>
        <taxon>Bacillariaceae</taxon>
        <taxon>Fragilariopsis</taxon>
    </lineage>
</organism>
<feature type="transmembrane region" description="Helical" evidence="6">
    <location>
        <begin position="120"/>
        <end position="146"/>
    </location>
</feature>
<dbReference type="KEGG" id="fcy:FRACYDRAFT_194933"/>
<feature type="transmembrane region" description="Helical" evidence="6">
    <location>
        <begin position="83"/>
        <end position="100"/>
    </location>
</feature>
<dbReference type="Proteomes" id="UP000095751">
    <property type="component" value="Unassembled WGS sequence"/>
</dbReference>
<dbReference type="AlphaFoldDB" id="A0A1E7EV01"/>
<feature type="transmembrane region" description="Helical" evidence="6">
    <location>
        <begin position="52"/>
        <end position="71"/>
    </location>
</feature>
<feature type="transmembrane region" description="Helical" evidence="6">
    <location>
        <begin position="240"/>
        <end position="262"/>
    </location>
</feature>
<evidence type="ECO:0000256" key="6">
    <source>
        <dbReference type="SAM" id="Phobius"/>
    </source>
</evidence>
<protein>
    <submittedName>
        <fullName evidence="8">Transmembrane receptor</fullName>
    </submittedName>
</protein>
<proteinExistence type="predicted"/>
<keyword evidence="3" id="KW-0732">Signal</keyword>
<dbReference type="InterPro" id="IPR053937">
    <property type="entry name" value="GOST_TM"/>
</dbReference>
<dbReference type="Pfam" id="PF06814">
    <property type="entry name" value="GOST_TM"/>
    <property type="match status" value="1"/>
</dbReference>
<dbReference type="InParanoid" id="A0A1E7EV01"/>
<dbReference type="InterPro" id="IPR009637">
    <property type="entry name" value="GPR107/GPR108-like"/>
</dbReference>
<comment type="subcellular location">
    <subcellularLocation>
        <location evidence="1">Membrane</location>
        <topology evidence="1">Multi-pass membrane protein</topology>
    </subcellularLocation>
</comment>
<evidence type="ECO:0000313" key="8">
    <source>
        <dbReference type="EMBL" id="OEU09634.1"/>
    </source>
</evidence>
<feature type="domain" description="GOST seven transmembrane" evidence="7">
    <location>
        <begin position="51"/>
        <end position="303"/>
    </location>
</feature>
<evidence type="ECO:0000256" key="3">
    <source>
        <dbReference type="ARBA" id="ARBA00022729"/>
    </source>
</evidence>
<dbReference type="GO" id="GO:0016020">
    <property type="term" value="C:membrane"/>
    <property type="evidence" value="ECO:0007669"/>
    <property type="project" value="UniProtKB-SubCell"/>
</dbReference>
<feature type="transmembrane region" description="Helical" evidence="6">
    <location>
        <begin position="158"/>
        <end position="175"/>
    </location>
</feature>
<keyword evidence="4 6" id="KW-1133">Transmembrane helix</keyword>
<evidence type="ECO:0000256" key="5">
    <source>
        <dbReference type="ARBA" id="ARBA00023136"/>
    </source>
</evidence>
<dbReference type="PANTHER" id="PTHR21229">
    <property type="entry name" value="LUNG SEVEN TRANSMEMBRANE RECEPTOR"/>
    <property type="match status" value="1"/>
</dbReference>
<dbReference type="PANTHER" id="PTHR21229:SF1">
    <property type="entry name" value="GH17801P"/>
    <property type="match status" value="1"/>
</dbReference>
<evidence type="ECO:0000256" key="4">
    <source>
        <dbReference type="ARBA" id="ARBA00022989"/>
    </source>
</evidence>
<evidence type="ECO:0000256" key="1">
    <source>
        <dbReference type="ARBA" id="ARBA00004141"/>
    </source>
</evidence>
<accession>A0A1E7EV01</accession>
<keyword evidence="8" id="KW-0675">Receptor</keyword>
<sequence length="356" mass="40658">MKYGRFEETEQSGKYAVVFANCNDEGRSVIIEGHTVWKSRHGYLPGDLFGLMYFYAITFLVYFAILLCYGVTMKMFEDANIPIQSWIFGTICMGTLEVFFRSGDLFVWNEDGSRFWVAYYVGIIIGVLKRGISRCLLVMVALGWGVVRDELGPIMKKIHVLGVLYILVSLVRDIMTEVAYSEIQRMSQEKEEELFDIVSILGLVIVAVDLIFYFWIIDSLSATMEYLENMKQTSKLLRYLRLRCILMFSILFGVVWAVFGIVDTYDAGIVTQEARWVLDAAMEMNYLFVLIAVAILWRPQQNAKEYAYVMQLPAMTAAVNDDDDDEGVIIELAGVPSAMDDDDELDEFNDEPISFS</sequence>